<keyword evidence="3 8" id="KW-0812">Transmembrane</keyword>
<keyword evidence="2" id="KW-0813">Transport</keyword>
<dbReference type="InterPro" id="IPR050746">
    <property type="entry name" value="DAACS"/>
</dbReference>
<dbReference type="PANTHER" id="PTHR11958:SF63">
    <property type="entry name" value="AMINO ACID TRANSPORTER"/>
    <property type="match status" value="1"/>
</dbReference>
<feature type="transmembrane region" description="Helical" evidence="8">
    <location>
        <begin position="227"/>
        <end position="257"/>
    </location>
</feature>
<dbReference type="PANTHER" id="PTHR11958">
    <property type="entry name" value="SODIUM/DICARBOXYLATE SYMPORTER-RELATED"/>
    <property type="match status" value="1"/>
</dbReference>
<evidence type="ECO:0000313" key="9">
    <source>
        <dbReference type="EMBL" id="RRQ20825.1"/>
    </source>
</evidence>
<evidence type="ECO:0000256" key="8">
    <source>
        <dbReference type="SAM" id="Phobius"/>
    </source>
</evidence>
<keyword evidence="4" id="KW-0769">Symport</keyword>
<evidence type="ECO:0000256" key="6">
    <source>
        <dbReference type="ARBA" id="ARBA00023136"/>
    </source>
</evidence>
<reference evidence="9 10" key="1">
    <citation type="journal article" date="2010" name="Int. J. Syst. Evol. Microbiol.">
        <title>Thiohalobacter thiocyanaticus gen. nov., sp. nov., a moderately halophilic, sulfur-oxidizing gammaproteobacterium from hypersaline lakes, that utilizes thiocyanate.</title>
        <authorList>
            <person name="Sorokin D.Y."/>
            <person name="Kovaleva O.L."/>
            <person name="Tourova T.P."/>
            <person name="Muyzer G."/>
        </authorList>
    </citation>
    <scope>NUCLEOTIDE SEQUENCE [LARGE SCALE GENOMIC DNA]</scope>
    <source>
        <strain evidence="9 10">Hrh1</strain>
    </source>
</reference>
<accession>A0A426QGF4</accession>
<dbReference type="RefSeq" id="WP_125180039.1">
    <property type="nucleotide sequence ID" value="NZ_QZMU01000001.1"/>
</dbReference>
<keyword evidence="6 8" id="KW-0472">Membrane</keyword>
<dbReference type="PROSITE" id="PS00714">
    <property type="entry name" value="NA_DICARBOXYL_SYMP_2"/>
    <property type="match status" value="1"/>
</dbReference>
<evidence type="ECO:0000256" key="7">
    <source>
        <dbReference type="ARBA" id="ARBA00023180"/>
    </source>
</evidence>
<comment type="subcellular location">
    <subcellularLocation>
        <location evidence="1">Membrane</location>
        <topology evidence="1">Multi-pass membrane protein</topology>
    </subcellularLocation>
</comment>
<dbReference type="InterPro" id="IPR036458">
    <property type="entry name" value="Na:dicarbo_symporter_sf"/>
</dbReference>
<dbReference type="Pfam" id="PF00375">
    <property type="entry name" value="SDF"/>
    <property type="match status" value="1"/>
</dbReference>
<dbReference type="Gene3D" id="1.10.3860.10">
    <property type="entry name" value="Sodium:dicarboxylate symporter"/>
    <property type="match status" value="1"/>
</dbReference>
<feature type="transmembrane region" description="Helical" evidence="8">
    <location>
        <begin position="53"/>
        <end position="72"/>
    </location>
</feature>
<feature type="transmembrane region" description="Helical" evidence="8">
    <location>
        <begin position="203"/>
        <end position="221"/>
    </location>
</feature>
<organism evidence="9 10">
    <name type="scientific">Thiohalobacter thiocyanaticus</name>
    <dbReference type="NCBI Taxonomy" id="585455"/>
    <lineage>
        <taxon>Bacteria</taxon>
        <taxon>Pseudomonadati</taxon>
        <taxon>Pseudomonadota</taxon>
        <taxon>Gammaproteobacteria</taxon>
        <taxon>Thiohalobacterales</taxon>
        <taxon>Thiohalobacteraceae</taxon>
        <taxon>Thiohalobacter</taxon>
    </lineage>
</organism>
<sequence length="434" mass="45640">MLTRLALHWQILIALILAVIAGQLSGTEAGIAGVSFYAVYDFLGTLFLNALKMLIVPLIMASIISGIAGVGQGGSLGRLGGRTLLYYLLSSLIAILIGLTLVNLISPGIVDGEPARDIIGLQAPAAELEQVAGKGAGDIAEVFLRMVPPNVIEAATNNGQMLGVIFFSLLFGYFMARIEEPYAESLYTFWQGVYEVMMRITDLVMRFAPIGVFALVARVMADTGLGAFVPLLSFALTVLAALALHAFVALPLILVLVARVRPGRHYRAVAPAMLTAFSTASSSATLPITMECVQDNAKVSRRTSSFVLPLGATVNMDGTALYECVAAIFIAQAYGLDLSLAQQFSIVVIALLTSVGVAGIPAASLVAITIILAAIGLPAEAIGLILAVDRILDMCRTSVNVFSDSCAAVVIGKLEGEEGILADEGMTRHKALNR</sequence>
<evidence type="ECO:0000256" key="2">
    <source>
        <dbReference type="ARBA" id="ARBA00022448"/>
    </source>
</evidence>
<dbReference type="InterPro" id="IPR001991">
    <property type="entry name" value="Na-dicarboxylate_symporter"/>
</dbReference>
<dbReference type="SUPFAM" id="SSF118215">
    <property type="entry name" value="Proton glutamate symport protein"/>
    <property type="match status" value="1"/>
</dbReference>
<feature type="transmembrane region" description="Helical" evidence="8">
    <location>
        <begin position="366"/>
        <end position="388"/>
    </location>
</feature>
<dbReference type="EMBL" id="QZMU01000001">
    <property type="protein sequence ID" value="RRQ20825.1"/>
    <property type="molecule type" value="Genomic_DNA"/>
</dbReference>
<dbReference type="Proteomes" id="UP000287798">
    <property type="component" value="Unassembled WGS sequence"/>
</dbReference>
<evidence type="ECO:0000313" key="10">
    <source>
        <dbReference type="Proteomes" id="UP000287798"/>
    </source>
</evidence>
<dbReference type="OrthoDB" id="9766690at2"/>
<comment type="caution">
    <text evidence="9">The sequence shown here is derived from an EMBL/GenBank/DDBJ whole genome shotgun (WGS) entry which is preliminary data.</text>
</comment>
<protein>
    <submittedName>
        <fullName evidence="9">Dicarboxylate/amino acid:cation symporter</fullName>
    </submittedName>
</protein>
<dbReference type="GO" id="GO:0015293">
    <property type="term" value="F:symporter activity"/>
    <property type="evidence" value="ECO:0007669"/>
    <property type="project" value="UniProtKB-KW"/>
</dbReference>
<evidence type="ECO:0000256" key="1">
    <source>
        <dbReference type="ARBA" id="ARBA00004141"/>
    </source>
</evidence>
<evidence type="ECO:0000256" key="3">
    <source>
        <dbReference type="ARBA" id="ARBA00022692"/>
    </source>
</evidence>
<feature type="transmembrane region" description="Helical" evidence="8">
    <location>
        <begin position="159"/>
        <end position="176"/>
    </location>
</feature>
<dbReference type="GO" id="GO:1902475">
    <property type="term" value="P:L-alpha-amino acid transmembrane transport"/>
    <property type="evidence" value="ECO:0007669"/>
    <property type="project" value="UniProtKB-ARBA"/>
</dbReference>
<feature type="transmembrane region" description="Helical" evidence="8">
    <location>
        <begin position="84"/>
        <end position="105"/>
    </location>
</feature>
<dbReference type="GO" id="GO:0016020">
    <property type="term" value="C:membrane"/>
    <property type="evidence" value="ECO:0007669"/>
    <property type="project" value="UniProtKB-SubCell"/>
</dbReference>
<keyword evidence="10" id="KW-1185">Reference proteome</keyword>
<dbReference type="PRINTS" id="PR00173">
    <property type="entry name" value="EDTRNSPORT"/>
</dbReference>
<dbReference type="AlphaFoldDB" id="A0A426QGF4"/>
<evidence type="ECO:0000256" key="4">
    <source>
        <dbReference type="ARBA" id="ARBA00022847"/>
    </source>
</evidence>
<keyword evidence="7" id="KW-0325">Glycoprotein</keyword>
<keyword evidence="5 8" id="KW-1133">Transmembrane helix</keyword>
<dbReference type="InterPro" id="IPR018107">
    <property type="entry name" value="Na-dicarboxylate_symporter_CS"/>
</dbReference>
<name>A0A426QGF4_9GAMM</name>
<gene>
    <name evidence="9" type="ORF">D6C00_01755</name>
</gene>
<feature type="transmembrane region" description="Helical" evidence="8">
    <location>
        <begin position="340"/>
        <end position="360"/>
    </location>
</feature>
<proteinExistence type="predicted"/>
<evidence type="ECO:0000256" key="5">
    <source>
        <dbReference type="ARBA" id="ARBA00022989"/>
    </source>
</evidence>